<sequence length="73" mass="8821">YSKDYKLLGSFIKNHRSSKHQNKETKDTWSLPFCEPYRNFCTIKRYFHEFFGGRSPDQTLTFTNIKVLMAYKM</sequence>
<dbReference type="EMBL" id="NNAY01001627">
    <property type="protein sequence ID" value="OXU23389.1"/>
    <property type="molecule type" value="Genomic_DNA"/>
</dbReference>
<proteinExistence type="predicted"/>
<evidence type="ECO:0000313" key="1">
    <source>
        <dbReference type="EMBL" id="OXU23389.1"/>
    </source>
</evidence>
<evidence type="ECO:0000313" key="2">
    <source>
        <dbReference type="Proteomes" id="UP000215335"/>
    </source>
</evidence>
<name>A0A232EYK1_9HYME</name>
<feature type="non-terminal residue" evidence="1">
    <location>
        <position position="73"/>
    </location>
</feature>
<accession>A0A232EYK1</accession>
<organism evidence="1 2">
    <name type="scientific">Trichomalopsis sarcophagae</name>
    <dbReference type="NCBI Taxonomy" id="543379"/>
    <lineage>
        <taxon>Eukaryota</taxon>
        <taxon>Metazoa</taxon>
        <taxon>Ecdysozoa</taxon>
        <taxon>Arthropoda</taxon>
        <taxon>Hexapoda</taxon>
        <taxon>Insecta</taxon>
        <taxon>Pterygota</taxon>
        <taxon>Neoptera</taxon>
        <taxon>Endopterygota</taxon>
        <taxon>Hymenoptera</taxon>
        <taxon>Apocrita</taxon>
        <taxon>Proctotrupomorpha</taxon>
        <taxon>Chalcidoidea</taxon>
        <taxon>Pteromalidae</taxon>
        <taxon>Pteromalinae</taxon>
        <taxon>Trichomalopsis</taxon>
    </lineage>
</organism>
<dbReference type="Proteomes" id="UP000215335">
    <property type="component" value="Unassembled WGS sequence"/>
</dbReference>
<feature type="non-terminal residue" evidence="1">
    <location>
        <position position="1"/>
    </location>
</feature>
<comment type="caution">
    <text evidence="1">The sequence shown here is derived from an EMBL/GenBank/DDBJ whole genome shotgun (WGS) entry which is preliminary data.</text>
</comment>
<dbReference type="AlphaFoldDB" id="A0A232EYK1"/>
<gene>
    <name evidence="1" type="ORF">TSAR_007942</name>
</gene>
<reference evidence="1 2" key="1">
    <citation type="journal article" date="2017" name="Curr. Biol.">
        <title>The Evolution of Venom by Co-option of Single-Copy Genes.</title>
        <authorList>
            <person name="Martinson E.O."/>
            <person name="Mrinalini"/>
            <person name="Kelkar Y.D."/>
            <person name="Chang C.H."/>
            <person name="Werren J.H."/>
        </authorList>
    </citation>
    <scope>NUCLEOTIDE SEQUENCE [LARGE SCALE GENOMIC DNA]</scope>
    <source>
        <strain evidence="1 2">Alberta</strain>
        <tissue evidence="1">Whole body</tissue>
    </source>
</reference>
<protein>
    <submittedName>
        <fullName evidence="1">Uncharacterized protein</fullName>
    </submittedName>
</protein>
<keyword evidence="2" id="KW-1185">Reference proteome</keyword>